<comment type="caution">
    <text evidence="7">The sequence shown here is derived from an EMBL/GenBank/DDBJ whole genome shotgun (WGS) entry which is preliminary data.</text>
</comment>
<evidence type="ECO:0000256" key="3">
    <source>
        <dbReference type="ARBA" id="ARBA00022729"/>
    </source>
</evidence>
<sequence>MKRVRIVLFCTLIMVLTLALAACDQNNTVKLDENKMNVVTTIFPIYDFAQQIGGEHANVMNIIPTGVEPHDWTPKSQEMNVTSKSQLLLYNGAGLEGWIPNFLQGLGAGSSLKTVEVSQGIERIHADGTDGHDHGEKTSDHKDDHAGDIYIDPHTWVSPKSALIMAENIKNSFIEVDPGNKSDYEANYVKLEQKLKDLDQKFTTELSATKKKEIVVSHQAFGYLCRDYGLTQKAMMGLSPEAEPRSQDILALTKYVKEHEIKYIFFEELVSDTVAKMLASEANVDTMVLNPIEGLTKEQAASGENYVTLMERNLQNLVKALQ</sequence>
<keyword evidence="3 6" id="KW-0732">Signal</keyword>
<dbReference type="PRINTS" id="PR00690">
    <property type="entry name" value="ADHESNFAMILY"/>
</dbReference>
<feature type="region of interest" description="Disordered" evidence="5">
    <location>
        <begin position="125"/>
        <end position="145"/>
    </location>
</feature>
<reference evidence="7 8" key="1">
    <citation type="submission" date="2017-01" db="EMBL/GenBank/DDBJ databases">
        <title>Genome analysis of Paenibacillus selenitrireducens ES3-24.</title>
        <authorList>
            <person name="Xu D."/>
            <person name="Yao R."/>
            <person name="Zheng S."/>
        </authorList>
    </citation>
    <scope>NUCLEOTIDE SEQUENCE [LARGE SCALE GENOMIC DNA]</scope>
    <source>
        <strain evidence="7 8">ES3-24</strain>
    </source>
</reference>
<evidence type="ECO:0000256" key="6">
    <source>
        <dbReference type="SAM" id="SignalP"/>
    </source>
</evidence>
<evidence type="ECO:0000313" key="7">
    <source>
        <dbReference type="EMBL" id="OPA81315.1"/>
    </source>
</evidence>
<accession>A0A1T2XNE4</accession>
<dbReference type="SUPFAM" id="SSF53807">
    <property type="entry name" value="Helical backbone' metal receptor"/>
    <property type="match status" value="1"/>
</dbReference>
<keyword evidence="2 4" id="KW-0813">Transport</keyword>
<dbReference type="InterPro" id="IPR006128">
    <property type="entry name" value="Lipoprotein_PsaA-like"/>
</dbReference>
<dbReference type="InterPro" id="IPR006129">
    <property type="entry name" value="AdhesinB"/>
</dbReference>
<feature type="chain" id="PRO_5013318312" evidence="6">
    <location>
        <begin position="22"/>
        <end position="322"/>
    </location>
</feature>
<dbReference type="OrthoDB" id="9810636at2"/>
<evidence type="ECO:0000256" key="2">
    <source>
        <dbReference type="ARBA" id="ARBA00022448"/>
    </source>
</evidence>
<comment type="similarity">
    <text evidence="1 4">Belongs to the bacterial solute-binding protein 9 family.</text>
</comment>
<dbReference type="AlphaFoldDB" id="A0A1T2XNE4"/>
<organism evidence="7 8">
    <name type="scientific">Paenibacillus selenitireducens</name>
    <dbReference type="NCBI Taxonomy" id="1324314"/>
    <lineage>
        <taxon>Bacteria</taxon>
        <taxon>Bacillati</taxon>
        <taxon>Bacillota</taxon>
        <taxon>Bacilli</taxon>
        <taxon>Bacillales</taxon>
        <taxon>Paenibacillaceae</taxon>
        <taxon>Paenibacillus</taxon>
    </lineage>
</organism>
<dbReference type="PANTHER" id="PTHR42953:SF3">
    <property type="entry name" value="HIGH-AFFINITY ZINC UPTAKE SYSTEM PROTEIN ZNUA"/>
    <property type="match status" value="1"/>
</dbReference>
<dbReference type="PANTHER" id="PTHR42953">
    <property type="entry name" value="HIGH-AFFINITY ZINC UPTAKE SYSTEM PROTEIN ZNUA-RELATED"/>
    <property type="match status" value="1"/>
</dbReference>
<evidence type="ECO:0000313" key="8">
    <source>
        <dbReference type="Proteomes" id="UP000190188"/>
    </source>
</evidence>
<evidence type="ECO:0000256" key="5">
    <source>
        <dbReference type="SAM" id="MobiDB-lite"/>
    </source>
</evidence>
<evidence type="ECO:0000256" key="4">
    <source>
        <dbReference type="RuleBase" id="RU003512"/>
    </source>
</evidence>
<dbReference type="RefSeq" id="WP_078497046.1">
    <property type="nucleotide sequence ID" value="NZ_MSZX01000001.1"/>
</dbReference>
<evidence type="ECO:0000256" key="1">
    <source>
        <dbReference type="ARBA" id="ARBA00011028"/>
    </source>
</evidence>
<dbReference type="GO" id="GO:0046872">
    <property type="term" value="F:metal ion binding"/>
    <property type="evidence" value="ECO:0007669"/>
    <property type="project" value="InterPro"/>
</dbReference>
<keyword evidence="8" id="KW-1185">Reference proteome</keyword>
<feature type="signal peptide" evidence="6">
    <location>
        <begin position="1"/>
        <end position="21"/>
    </location>
</feature>
<dbReference type="GO" id="GO:0030001">
    <property type="term" value="P:metal ion transport"/>
    <property type="evidence" value="ECO:0007669"/>
    <property type="project" value="InterPro"/>
</dbReference>
<dbReference type="InterPro" id="IPR006127">
    <property type="entry name" value="ZnuA-like"/>
</dbReference>
<protein>
    <submittedName>
        <fullName evidence="7">ABC transporter substrate-binding protein</fullName>
    </submittedName>
</protein>
<gene>
    <name evidence="7" type="ORF">BVG16_03085</name>
</gene>
<dbReference type="Proteomes" id="UP000190188">
    <property type="component" value="Unassembled WGS sequence"/>
</dbReference>
<dbReference type="InterPro" id="IPR050492">
    <property type="entry name" value="Bact_metal-bind_prot9"/>
</dbReference>
<dbReference type="STRING" id="1324314.BVG16_03085"/>
<dbReference type="PROSITE" id="PS51257">
    <property type="entry name" value="PROKAR_LIPOPROTEIN"/>
    <property type="match status" value="1"/>
</dbReference>
<dbReference type="EMBL" id="MSZX01000001">
    <property type="protein sequence ID" value="OPA81315.1"/>
    <property type="molecule type" value="Genomic_DNA"/>
</dbReference>
<proteinExistence type="inferred from homology"/>
<name>A0A1T2XNE4_9BACL</name>
<dbReference type="GO" id="GO:0007155">
    <property type="term" value="P:cell adhesion"/>
    <property type="evidence" value="ECO:0007669"/>
    <property type="project" value="InterPro"/>
</dbReference>
<dbReference type="PRINTS" id="PR00691">
    <property type="entry name" value="ADHESINB"/>
</dbReference>
<dbReference type="Gene3D" id="3.40.50.1980">
    <property type="entry name" value="Nitrogenase molybdenum iron protein domain"/>
    <property type="match status" value="2"/>
</dbReference>
<dbReference type="Pfam" id="PF01297">
    <property type="entry name" value="ZnuA"/>
    <property type="match status" value="1"/>
</dbReference>